<dbReference type="InterPro" id="IPR028978">
    <property type="entry name" value="Chorismate_lyase_/UTRA_dom_sf"/>
</dbReference>
<proteinExistence type="predicted"/>
<dbReference type="EMBL" id="MK814706">
    <property type="protein sequence ID" value="QCI07961.1"/>
    <property type="molecule type" value="Genomic_DNA"/>
</dbReference>
<reference evidence="1" key="2">
    <citation type="submission" date="2019-04" db="EMBL/GenBank/DDBJ databases">
        <authorList>
            <person name="Pasella M."/>
        </authorList>
    </citation>
    <scope>NUCLEOTIDE SEQUENCE</scope>
    <source>
        <strain evidence="1">PD2953_4</strain>
    </source>
</reference>
<dbReference type="AlphaFoldDB" id="A0A4D6WZ53"/>
<evidence type="ECO:0000313" key="1">
    <source>
        <dbReference type="EMBL" id="QCI07961.1"/>
    </source>
</evidence>
<dbReference type="Pfam" id="PF01947">
    <property type="entry name" value="Rv2949c-like"/>
    <property type="match status" value="1"/>
</dbReference>
<accession>A0A4D6WZ53</accession>
<protein>
    <submittedName>
        <fullName evidence="1">Uncharacterized protein</fullName>
    </submittedName>
</protein>
<sequence>MFHKFHPIFTMQARRIKCNFKYLDKLVPIIWQIILTNEGSFTLTLDSLTYTKTRIKMSQKKYEISSHITRSIRCVWLENTIYTKLTFARSLWLLTYKDLQCIEKYNYQPIGQSFIESKTDIYKQIHEIYYGHCQYLEKYFKTDKPIWGRKYTLYYKNISYTTIQEFFSPNLINFFYT</sequence>
<keyword evidence="1" id="KW-0934">Plastid</keyword>
<organism evidence="1">
    <name type="scientific">Plumaria plumosa</name>
    <dbReference type="NCBI Taxonomy" id="189642"/>
    <lineage>
        <taxon>Eukaryota</taxon>
        <taxon>Rhodophyta</taxon>
        <taxon>Florideophyceae</taxon>
        <taxon>Rhodymeniophycidae</taxon>
        <taxon>Ceramiales</taxon>
        <taxon>Wrangeliaceae</taxon>
        <taxon>Plumaria</taxon>
    </lineage>
</organism>
<dbReference type="Gene3D" id="3.40.1410.10">
    <property type="entry name" value="Chorismate lyase-like"/>
    <property type="match status" value="1"/>
</dbReference>
<reference evidence="1" key="1">
    <citation type="journal article" date="2019" name="Mol. Phylogenet. Evol.">
        <title>Morphological evolution and classification of the red algal order Ceramiales inferred using plastid phylogenomics.</title>
        <authorList>
            <person name="Diaz-Tapia P."/>
            <person name="Pasella M.M."/>
            <person name="Verbruggen H."/>
            <person name="Maggs C.A."/>
        </authorList>
    </citation>
    <scope>NUCLEOTIDE SEQUENCE</scope>
    <source>
        <strain evidence="1">PD2953_4</strain>
    </source>
</reference>
<dbReference type="InterPro" id="IPR002800">
    <property type="entry name" value="Rv2949c-like"/>
</dbReference>
<gene>
    <name evidence="1" type="primary">ycf21</name>
</gene>
<dbReference type="SUPFAM" id="SSF64288">
    <property type="entry name" value="Chorismate lyase-like"/>
    <property type="match status" value="1"/>
</dbReference>
<geneLocation type="plastid" evidence="1"/>
<name>A0A4D6WZ53_9FLOR</name>